<feature type="compositionally biased region" description="Basic and acidic residues" evidence="1">
    <location>
        <begin position="108"/>
        <end position="119"/>
    </location>
</feature>
<gene>
    <name evidence="2" type="ORF">PIB30_017000</name>
</gene>
<evidence type="ECO:0000313" key="3">
    <source>
        <dbReference type="Proteomes" id="UP001341840"/>
    </source>
</evidence>
<organism evidence="2 3">
    <name type="scientific">Stylosanthes scabra</name>
    <dbReference type="NCBI Taxonomy" id="79078"/>
    <lineage>
        <taxon>Eukaryota</taxon>
        <taxon>Viridiplantae</taxon>
        <taxon>Streptophyta</taxon>
        <taxon>Embryophyta</taxon>
        <taxon>Tracheophyta</taxon>
        <taxon>Spermatophyta</taxon>
        <taxon>Magnoliopsida</taxon>
        <taxon>eudicotyledons</taxon>
        <taxon>Gunneridae</taxon>
        <taxon>Pentapetalae</taxon>
        <taxon>rosids</taxon>
        <taxon>fabids</taxon>
        <taxon>Fabales</taxon>
        <taxon>Fabaceae</taxon>
        <taxon>Papilionoideae</taxon>
        <taxon>50 kb inversion clade</taxon>
        <taxon>dalbergioids sensu lato</taxon>
        <taxon>Dalbergieae</taxon>
        <taxon>Pterocarpus clade</taxon>
        <taxon>Stylosanthes</taxon>
    </lineage>
</organism>
<proteinExistence type="predicted"/>
<feature type="region of interest" description="Disordered" evidence="1">
    <location>
        <begin position="108"/>
        <end position="181"/>
    </location>
</feature>
<feature type="compositionally biased region" description="Basic and acidic residues" evidence="1">
    <location>
        <begin position="158"/>
        <end position="173"/>
    </location>
</feature>
<accession>A0ABU6Z6J5</accession>
<reference evidence="2 3" key="1">
    <citation type="journal article" date="2023" name="Plants (Basel)">
        <title>Bridging the Gap: Combining Genomics and Transcriptomics Approaches to Understand Stylosanthes scabra, an Orphan Legume from the Brazilian Caatinga.</title>
        <authorList>
            <person name="Ferreira-Neto J.R.C."/>
            <person name="da Silva M.D."/>
            <person name="Binneck E."/>
            <person name="de Melo N.F."/>
            <person name="da Silva R.H."/>
            <person name="de Melo A.L.T.M."/>
            <person name="Pandolfi V."/>
            <person name="Bustamante F.O."/>
            <person name="Brasileiro-Vidal A.C."/>
            <person name="Benko-Iseppon A.M."/>
        </authorList>
    </citation>
    <scope>NUCLEOTIDE SEQUENCE [LARGE SCALE GENOMIC DNA]</scope>
    <source>
        <tissue evidence="2">Leaves</tissue>
    </source>
</reference>
<feature type="compositionally biased region" description="Basic residues" evidence="1">
    <location>
        <begin position="120"/>
        <end position="135"/>
    </location>
</feature>
<evidence type="ECO:0000313" key="2">
    <source>
        <dbReference type="EMBL" id="MED6217376.1"/>
    </source>
</evidence>
<name>A0ABU6Z6J5_9FABA</name>
<feature type="compositionally biased region" description="Basic and acidic residues" evidence="1">
    <location>
        <begin position="18"/>
        <end position="31"/>
    </location>
</feature>
<dbReference type="Proteomes" id="UP001341840">
    <property type="component" value="Unassembled WGS sequence"/>
</dbReference>
<feature type="region of interest" description="Disordered" evidence="1">
    <location>
        <begin position="18"/>
        <end position="41"/>
    </location>
</feature>
<sequence length="263" mass="29339">MATAGEEAITAVFVEERREKEDANCDGEREGSGWGSTPDPPVMQLLCGDFESERKWKLAQTKKVALRASKGMLDQATRGSGKDTFEGCDLEESLRLDVEVFGTGFRAEKERKEEKGKRERTIRRKKRRKKERRRKGEGEKEDDDAGEVGSLGATVADRGGKRDKVREQRSERERRRKEPWRPPPLVAAVVDVAGGGSTELTFGCRSTKISASTPLYLVLPFWTENCCCLGSVQPSPELLLAVIAAPFYLTSLSRSSVPWDQVE</sequence>
<dbReference type="EMBL" id="JASCZI010271909">
    <property type="protein sequence ID" value="MED6217376.1"/>
    <property type="molecule type" value="Genomic_DNA"/>
</dbReference>
<comment type="caution">
    <text evidence="2">The sequence shown here is derived from an EMBL/GenBank/DDBJ whole genome shotgun (WGS) entry which is preliminary data.</text>
</comment>
<keyword evidence="3" id="KW-1185">Reference proteome</keyword>
<evidence type="ECO:0000256" key="1">
    <source>
        <dbReference type="SAM" id="MobiDB-lite"/>
    </source>
</evidence>
<protein>
    <submittedName>
        <fullName evidence="2">Uncharacterized protein</fullName>
    </submittedName>
</protein>